<evidence type="ECO:0000313" key="3">
    <source>
        <dbReference type="EMBL" id="QSR87823.1"/>
    </source>
</evidence>
<proteinExistence type="inferred from homology"/>
<sequence length="159" mass="17608">MGTPPPPTPSMEKTLFEKEEDKQKEKEMPILTQKTALLNEQKKDSQAEQPTDREKNILAYETRLSGLLAFQKLLVLNGVFEGEIYSKEGTLIIGQKAVVRAKVEVDNILIYGQFSGNICVSNLTELKVGSEVVGDVKTKKLRVEEGATLVGKCECIARP</sequence>
<dbReference type="Pfam" id="PF04519">
    <property type="entry name" value="Bactofilin"/>
    <property type="match status" value="1"/>
</dbReference>
<gene>
    <name evidence="3" type="ORF">EM20IM_09720</name>
</gene>
<feature type="compositionally biased region" description="Basic and acidic residues" evidence="2">
    <location>
        <begin position="40"/>
        <end position="53"/>
    </location>
</feature>
<dbReference type="PANTHER" id="PTHR35024">
    <property type="entry name" value="HYPOTHETICAL CYTOSOLIC PROTEIN"/>
    <property type="match status" value="1"/>
</dbReference>
<name>A0ABX7PYL7_9BACT</name>
<dbReference type="PANTHER" id="PTHR35024:SF4">
    <property type="entry name" value="POLYMER-FORMING CYTOSKELETAL PROTEIN"/>
    <property type="match status" value="1"/>
</dbReference>
<comment type="similarity">
    <text evidence="1">Belongs to the bactofilin family.</text>
</comment>
<feature type="compositionally biased region" description="Basic and acidic residues" evidence="2">
    <location>
        <begin position="14"/>
        <end position="28"/>
    </location>
</feature>
<organism evidence="3 4">
    <name type="scientific">Candidatus Methylacidiphilum infernorum</name>
    <dbReference type="NCBI Taxonomy" id="511746"/>
    <lineage>
        <taxon>Bacteria</taxon>
        <taxon>Pseudomonadati</taxon>
        <taxon>Verrucomicrobiota</taxon>
        <taxon>Methylacidiphilae</taxon>
        <taxon>Methylacidiphilales</taxon>
        <taxon>Methylacidiphilaceae</taxon>
        <taxon>Methylacidiphilum (ex Ratnadevi et al. 2023)</taxon>
    </lineage>
</organism>
<protein>
    <submittedName>
        <fullName evidence="3">Polymer-forming cytoskeletal protein</fullName>
    </submittedName>
</protein>
<dbReference type="EMBL" id="CP065956">
    <property type="protein sequence ID" value="QSR87823.1"/>
    <property type="molecule type" value="Genomic_DNA"/>
</dbReference>
<evidence type="ECO:0000256" key="1">
    <source>
        <dbReference type="ARBA" id="ARBA00044755"/>
    </source>
</evidence>
<dbReference type="InterPro" id="IPR007607">
    <property type="entry name" value="BacA/B"/>
</dbReference>
<reference evidence="3 4" key="1">
    <citation type="submission" date="2020-12" db="EMBL/GenBank/DDBJ databases">
        <authorList>
            <person name="Awala S.I."/>
            <person name="Gwak J.-H."/>
            <person name="Kim S.-J."/>
            <person name="Rhee S.-K."/>
        </authorList>
    </citation>
    <scope>NUCLEOTIDE SEQUENCE [LARGE SCALE GENOMIC DNA]</scope>
    <source>
        <strain evidence="3 4">IT5</strain>
    </source>
</reference>
<evidence type="ECO:0000313" key="4">
    <source>
        <dbReference type="Proteomes" id="UP000663088"/>
    </source>
</evidence>
<accession>A0ABX7PYL7</accession>
<evidence type="ECO:0000256" key="2">
    <source>
        <dbReference type="SAM" id="MobiDB-lite"/>
    </source>
</evidence>
<dbReference type="Proteomes" id="UP000663088">
    <property type="component" value="Chromosome"/>
</dbReference>
<keyword evidence="4" id="KW-1185">Reference proteome</keyword>
<feature type="region of interest" description="Disordered" evidence="2">
    <location>
        <begin position="1"/>
        <end position="53"/>
    </location>
</feature>